<keyword evidence="1" id="KW-0732">Signal</keyword>
<evidence type="ECO:0000313" key="3">
    <source>
        <dbReference type="Proteomes" id="UP000233256"/>
    </source>
</evidence>
<feature type="signal peptide" evidence="1">
    <location>
        <begin position="1"/>
        <end position="26"/>
    </location>
</feature>
<reference evidence="2 3" key="1">
    <citation type="journal article" date="2017" name="ISME J.">
        <title>Potential for microbial H2 and metal transformations associated with novel bacteria and archaea in deep terrestrial subsurface sediments.</title>
        <authorList>
            <person name="Hernsdorf A.W."/>
            <person name="Amano Y."/>
            <person name="Miyakawa K."/>
            <person name="Ise K."/>
            <person name="Suzuki Y."/>
            <person name="Anantharaman K."/>
            <person name="Probst A."/>
            <person name="Burstein D."/>
            <person name="Thomas B.C."/>
            <person name="Banfield J.F."/>
        </authorList>
    </citation>
    <scope>NUCLEOTIDE SEQUENCE [LARGE SCALE GENOMIC DNA]</scope>
    <source>
        <strain evidence="2">HGW-Wallbacteria-1</strain>
    </source>
</reference>
<feature type="chain" id="PRO_5016451477" evidence="1">
    <location>
        <begin position="27"/>
        <end position="1414"/>
    </location>
</feature>
<gene>
    <name evidence="2" type="ORF">CVV64_10895</name>
</gene>
<accession>A0A2N1PPF6</accession>
<comment type="caution">
    <text evidence="2">The sequence shown here is derived from an EMBL/GenBank/DDBJ whole genome shotgun (WGS) entry which is preliminary data.</text>
</comment>
<sequence length="1414" mass="155275">MKKRFPSLAVLGMALCLFLTAFPVSALDVEYEKNGEIYMLIGGTDTSIRGIYNLNNKNAALGIQLLYDPGQAYGVNVDRNRRIFTYNISPTSDTDWVVPTGNIQIPGVPRLGTQSGTHHYAQDTGSKCVGCTVQGRHSISGSVLTMPNGFWYHMPSDSRARKITRKKWDQVYDLLRWDVGVKAVGSDPDIDKNRIAVKSKAKDSYYDINRCHDGCGGINGGGDGPIAEPVSDIAISGKGDAYHYKRTKGRNDGRVEKNGSVYSGAVIGDTTMNDPTTKFIAISTGSTNDFVYVLGNNVIKRWLSDANFGSNTPGFNLNDLDITDIVVSDQWWSTGGIVYAFDKPSNNVYKFVRNEVSGSMDVEAISIDNSDGDVDSIATDGFGSLYYVKTYLQPATSANFVPGAFTNLVWTNKDAARGYALGYAEYRQKISKGVFKLDIAGGAPKCVGEKVLGFNTFRRYIEVRPFDGSQNLTLPAIWDNQPYQVQGVPLEAGGAPVEIAAINFGTPPEVAGNIPGHVDIAGPYKIGTTENPFISYTQSEWTGYEENEFYMFLAENFPLANTNGINIRAKGLEDESATQVCDQINASMGCLSKNSIGWTGGLPTTVDINSVKYKWQVFQIKDRFDNDKDPDGNPLRRQVWPPVGDASVPLWSDAPILGIFFDGGDYEINLSIKYNWWNYDELPYGSTVADRANCYYQNLNCKSKDGTTTSKMTIHVKPKLIDELTDSGQLTLQTWNGGAWVDKTINHSTNVNNNYVNYYVIDQGVKCRWVLTERPGAPGTARTTVMTAALPPAPPAGTRFDNLAWDPQGLVTKWKFELPDPRTADPNDTLVTAPNVMSPTTDVFGIVTPLTNGQRTSMGWSNSVDGFKKDPKILSVPSDPYFYTVYANSYRGYSYDMFAKISLKDATGRIIMDKMVKLPYKRIIQLEAIAKVLVRDITPPTVFTGTAAAITPVALKTTTGDPVTSPSNGATNPTVLSMIFEDNNPFGNDSTVCTTSGCGFPAVAKHNVNNKVSGFHYQTCYEVDDTAYVSNVSELGLKHTLTPKIITIPNLLTKADADDGTKGVAPALPRKISGSTLQTAGNWNARAQFYKYTFYQDGSLSPSPADCKLTITPLTGAAIPTETQGGNRYSSYVRVDINLADLDEFSPQGSNFPTYYAPNRTNYTDLSFAFRATDSSGNASGFFPAGTIESEDTHRPYVTLRIEDSIMTNPVDLPRFLTNSAGRDVADTWHFINESDWVPQANGILATPFPQTLTFPLPVNVKASGATEVFSTDDPTASGNDKNLVEDRRYKVSIQYLDNVPTRLWDDANNKWVPNLPNQLALQDTTSSGFGWAGNAGLTQNVPYNYLNFRKAGEHWIEFDVRDRVLCTDANNDGNPEYPAGITFTASSDYLVRKIRYLIKVEDTQINVHTIESH</sequence>
<name>A0A2N1PPF6_9BACT</name>
<protein>
    <submittedName>
        <fullName evidence="2">Uncharacterized protein</fullName>
    </submittedName>
</protein>
<evidence type="ECO:0000256" key="1">
    <source>
        <dbReference type="SAM" id="SignalP"/>
    </source>
</evidence>
<organism evidence="2 3">
    <name type="scientific">Candidatus Wallbacteria bacterium HGW-Wallbacteria-1</name>
    <dbReference type="NCBI Taxonomy" id="2013854"/>
    <lineage>
        <taxon>Bacteria</taxon>
        <taxon>Candidatus Walliibacteriota</taxon>
    </lineage>
</organism>
<evidence type="ECO:0000313" key="2">
    <source>
        <dbReference type="EMBL" id="PKK90226.1"/>
    </source>
</evidence>
<proteinExistence type="predicted"/>
<dbReference type="Proteomes" id="UP000233256">
    <property type="component" value="Unassembled WGS sequence"/>
</dbReference>
<dbReference type="EMBL" id="PGXC01000007">
    <property type="protein sequence ID" value="PKK90226.1"/>
    <property type="molecule type" value="Genomic_DNA"/>
</dbReference>